<evidence type="ECO:0000259" key="2">
    <source>
        <dbReference type="Pfam" id="PF18557"/>
    </source>
</evidence>
<accession>A0A4V3RZ57</accession>
<dbReference type="Proteomes" id="UP000305451">
    <property type="component" value="Unassembled WGS sequence"/>
</dbReference>
<dbReference type="OrthoDB" id="8454456at2"/>
<protein>
    <recommendedName>
        <fullName evidence="2">Anti-sigma factor NepR domain-containing protein</fullName>
    </recommendedName>
</protein>
<proteinExistence type="predicted"/>
<name>A0A4V3RZ57_9PROT</name>
<organism evidence="3 4">
    <name type="scientific">Marinicauda pacifica</name>
    <dbReference type="NCBI Taxonomy" id="1133559"/>
    <lineage>
        <taxon>Bacteria</taxon>
        <taxon>Pseudomonadati</taxon>
        <taxon>Pseudomonadota</taxon>
        <taxon>Alphaproteobacteria</taxon>
        <taxon>Maricaulales</taxon>
        <taxon>Maricaulaceae</taxon>
        <taxon>Marinicauda</taxon>
    </lineage>
</organism>
<evidence type="ECO:0000313" key="4">
    <source>
        <dbReference type="Proteomes" id="UP000305451"/>
    </source>
</evidence>
<keyword evidence="4" id="KW-1185">Reference proteome</keyword>
<dbReference type="InterPro" id="IPR041649">
    <property type="entry name" value="NepR"/>
</dbReference>
<feature type="domain" description="Anti-sigma factor NepR" evidence="2">
    <location>
        <begin position="25"/>
        <end position="58"/>
    </location>
</feature>
<sequence length="66" mass="7617">MRDFQADTDADRKDDTRLKEARVRQRAIGRQLRGLYDDVVSDGVPDDIDALLDRLDSRTRRPESAD</sequence>
<dbReference type="EMBL" id="SRXV01000002">
    <property type="protein sequence ID" value="TGY92989.1"/>
    <property type="molecule type" value="Genomic_DNA"/>
</dbReference>
<dbReference type="Pfam" id="PF18557">
    <property type="entry name" value="NepR"/>
    <property type="match status" value="1"/>
</dbReference>
<comment type="caution">
    <text evidence="3">The sequence shown here is derived from an EMBL/GenBank/DDBJ whole genome shotgun (WGS) entry which is preliminary data.</text>
</comment>
<dbReference type="RefSeq" id="WP_135944652.1">
    <property type="nucleotide sequence ID" value="NZ_BMEI01000002.1"/>
</dbReference>
<feature type="region of interest" description="Disordered" evidence="1">
    <location>
        <begin position="1"/>
        <end position="22"/>
    </location>
</feature>
<evidence type="ECO:0000256" key="1">
    <source>
        <dbReference type="SAM" id="MobiDB-lite"/>
    </source>
</evidence>
<evidence type="ECO:0000313" key="3">
    <source>
        <dbReference type="EMBL" id="TGY92989.1"/>
    </source>
</evidence>
<gene>
    <name evidence="3" type="ORF">E5162_07940</name>
</gene>
<dbReference type="AlphaFoldDB" id="A0A4V3RZ57"/>
<reference evidence="3 4" key="1">
    <citation type="journal article" date="2013" name="Int. J. Syst. Evol. Microbiol.">
        <title>Marinicauda pacifica gen. nov., sp. nov., a prosthecate alphaproteobacterium of the family Hyphomonadaceae isolated from deep seawater.</title>
        <authorList>
            <person name="Zhang X.Y."/>
            <person name="Li G.W."/>
            <person name="Wang C.S."/>
            <person name="Zhang Y.J."/>
            <person name="Xu X.W."/>
            <person name="Li H."/>
            <person name="Liu A."/>
            <person name="Liu C."/>
            <person name="Xie B.B."/>
            <person name="Qin Q.L."/>
            <person name="Xu Z."/>
            <person name="Chen X.L."/>
            <person name="Zhou B.C."/>
            <person name="Zhang Y.Z."/>
        </authorList>
    </citation>
    <scope>NUCLEOTIDE SEQUENCE [LARGE SCALE GENOMIC DNA]</scope>
    <source>
        <strain evidence="3 4">P-1 km-3</strain>
    </source>
</reference>